<dbReference type="GO" id="GO:0016891">
    <property type="term" value="F:RNA endonuclease activity producing 5'-phosphomonoesters, hydrolytic mechanism"/>
    <property type="evidence" value="ECO:0007669"/>
    <property type="project" value="TreeGrafter"/>
</dbReference>
<dbReference type="Pfam" id="PF04493">
    <property type="entry name" value="Endonuclease_5"/>
    <property type="match status" value="1"/>
</dbReference>
<dbReference type="EMBL" id="NSKC01000003">
    <property type="protein sequence ID" value="PAU83983.1"/>
    <property type="molecule type" value="Genomic_DNA"/>
</dbReference>
<dbReference type="RefSeq" id="WP_095636346.1">
    <property type="nucleotide sequence ID" value="NZ_NSKC01000003.1"/>
</dbReference>
<evidence type="ECO:0000313" key="9">
    <source>
        <dbReference type="EMBL" id="PAU83983.1"/>
    </source>
</evidence>
<evidence type="ECO:0000256" key="5">
    <source>
        <dbReference type="ARBA" id="ARBA00022759"/>
    </source>
</evidence>
<comment type="catalytic activity">
    <reaction evidence="1 7">
        <text>Endonucleolytic cleavage at apurinic or apyrimidinic sites to products with a 5'-phosphate.</text>
        <dbReference type="EC" id="3.1.21.7"/>
    </reaction>
</comment>
<dbReference type="Gene3D" id="3.30.2170.10">
    <property type="entry name" value="archaeoglobus fulgidus dsm 4304 superfamily"/>
    <property type="match status" value="1"/>
</dbReference>
<name>A0A2A2FHF6_9EURY</name>
<reference evidence="9 10" key="1">
    <citation type="submission" date="2017-08" db="EMBL/GenBank/DDBJ databases">
        <title>The strain WRN001 was isolated from Binhai saline alkaline soil, Tianjin, China.</title>
        <authorList>
            <person name="Liu D."/>
            <person name="Zhang G."/>
        </authorList>
    </citation>
    <scope>NUCLEOTIDE SEQUENCE [LARGE SCALE GENOMIC DNA]</scope>
    <source>
        <strain evidence="9 10">WN019</strain>
    </source>
</reference>
<evidence type="ECO:0000256" key="7">
    <source>
        <dbReference type="HAMAP-Rule" id="MF_00801"/>
    </source>
</evidence>
<dbReference type="GO" id="GO:0005737">
    <property type="term" value="C:cytoplasm"/>
    <property type="evidence" value="ECO:0007669"/>
    <property type="project" value="UniProtKB-SubCell"/>
</dbReference>
<comment type="cofactor">
    <cofactor evidence="7">
        <name>Mg(2+)</name>
        <dbReference type="ChEBI" id="CHEBI:18420"/>
    </cofactor>
</comment>
<keyword evidence="7" id="KW-0234">DNA repair</keyword>
<dbReference type="GO" id="GO:0043737">
    <property type="term" value="F:deoxyribonuclease V activity"/>
    <property type="evidence" value="ECO:0007669"/>
    <property type="project" value="UniProtKB-UniRule"/>
</dbReference>
<evidence type="ECO:0000256" key="1">
    <source>
        <dbReference type="ARBA" id="ARBA00001835"/>
    </source>
</evidence>
<evidence type="ECO:0000256" key="2">
    <source>
        <dbReference type="ARBA" id="ARBA00004496"/>
    </source>
</evidence>
<dbReference type="OrthoDB" id="7885at2157"/>
<dbReference type="PANTHER" id="PTHR28511:SF1">
    <property type="entry name" value="ENDONUCLEASE V"/>
    <property type="match status" value="1"/>
</dbReference>
<comment type="caution">
    <text evidence="9">The sequence shown here is derived from an EMBL/GenBank/DDBJ whole genome shotgun (WGS) entry which is preliminary data.</text>
</comment>
<dbReference type="GO" id="GO:0006281">
    <property type="term" value="P:DNA repair"/>
    <property type="evidence" value="ECO:0007669"/>
    <property type="project" value="UniProtKB-UniRule"/>
</dbReference>
<keyword evidence="6 7" id="KW-0378">Hydrolase</keyword>
<proteinExistence type="inferred from homology"/>
<evidence type="ECO:0000256" key="6">
    <source>
        <dbReference type="ARBA" id="ARBA00022801"/>
    </source>
</evidence>
<dbReference type="GO" id="GO:0003727">
    <property type="term" value="F:single-stranded RNA binding"/>
    <property type="evidence" value="ECO:0007669"/>
    <property type="project" value="TreeGrafter"/>
</dbReference>
<dbReference type="Proteomes" id="UP000218083">
    <property type="component" value="Unassembled WGS sequence"/>
</dbReference>
<evidence type="ECO:0000256" key="3">
    <source>
        <dbReference type="ARBA" id="ARBA00022490"/>
    </source>
</evidence>
<dbReference type="PANTHER" id="PTHR28511">
    <property type="entry name" value="ENDONUCLEASE V"/>
    <property type="match status" value="1"/>
</dbReference>
<comment type="subcellular location">
    <subcellularLocation>
        <location evidence="2 7">Cytoplasm</location>
    </subcellularLocation>
</comment>
<dbReference type="AlphaFoldDB" id="A0A2A2FHF6"/>
<comment type="function">
    <text evidence="7">DNA repair enzyme involved in the repair of deaminated bases. Selectively cleaves double-stranded DNA at the second phosphodiester bond 3' to a deoxyinosine leaving behind the intact lesion on the nicked DNA.</text>
</comment>
<evidence type="ECO:0000313" key="10">
    <source>
        <dbReference type="Proteomes" id="UP000218083"/>
    </source>
</evidence>
<keyword evidence="7" id="KW-0227">DNA damage</keyword>
<feature type="binding site" evidence="7">
    <location>
        <position position="93"/>
    </location>
    <ligand>
        <name>Mg(2+)</name>
        <dbReference type="ChEBI" id="CHEBI:18420"/>
    </ligand>
</feature>
<feature type="compositionally biased region" description="Low complexity" evidence="8">
    <location>
        <begin position="72"/>
        <end position="84"/>
    </location>
</feature>
<keyword evidence="10" id="KW-1185">Reference proteome</keyword>
<evidence type="ECO:0000256" key="4">
    <source>
        <dbReference type="ARBA" id="ARBA00022722"/>
    </source>
</evidence>
<keyword evidence="7" id="KW-0460">Magnesium</keyword>
<keyword evidence="5 7" id="KW-0255">Endonuclease</keyword>
<keyword evidence="4 7" id="KW-0540">Nuclease</keyword>
<comment type="similarity">
    <text evidence="7">Belongs to the endonuclease V family.</text>
</comment>
<feature type="binding site" evidence="7">
    <location>
        <position position="162"/>
    </location>
    <ligand>
        <name>Mg(2+)</name>
        <dbReference type="ChEBI" id="CHEBI:18420"/>
    </ligand>
</feature>
<keyword evidence="3 7" id="KW-0963">Cytoplasm</keyword>
<keyword evidence="7" id="KW-0479">Metal-binding</keyword>
<dbReference type="EC" id="3.1.21.7" evidence="7"/>
<evidence type="ECO:0000256" key="8">
    <source>
        <dbReference type="SAM" id="MobiDB-lite"/>
    </source>
</evidence>
<dbReference type="CDD" id="cd06559">
    <property type="entry name" value="Endonuclease_V"/>
    <property type="match status" value="1"/>
</dbReference>
<sequence length="307" mass="31646">MSPAVDPDAVARPKFLPDPALSRAEMESLQRELAATATFADDHDLDPRAVAIDEPADLTDGVPDPRQETLPGTSDAGGSAAGNSDAPVVVGIDQAFLTPDDGEDRAVSAAVAIRGGDVIEYASAVTPLSIPYVPGLLAFREGEPMLAALEALDAEPDLLVCDGSGRIHFREAGVATHVGVLLDVPSVGVAKSLLCGTPDESTDGRPEGWRTPIRADESVETASAGGGAGDAADAADGDTPAAVIGHAYQSRQYPNSRRVNPLYVSPGHRVSAATTVEFVAALCAGYKLPEPTRIADAYADVAKRDAE</sequence>
<protein>
    <recommendedName>
        <fullName evidence="7">Endonuclease V</fullName>
        <ecNumber evidence="7">3.1.21.7</ecNumber>
    </recommendedName>
    <alternativeName>
        <fullName evidence="7">Deoxyinosine 3'endonuclease</fullName>
    </alternativeName>
    <alternativeName>
        <fullName evidence="7">Deoxyribonuclease V</fullName>
        <shortName evidence="7">DNase V</shortName>
    </alternativeName>
</protein>
<dbReference type="GO" id="GO:0000287">
    <property type="term" value="F:magnesium ion binding"/>
    <property type="evidence" value="ECO:0007669"/>
    <property type="project" value="UniProtKB-UniRule"/>
</dbReference>
<accession>A0A2A2FHF6</accession>
<dbReference type="InterPro" id="IPR007581">
    <property type="entry name" value="Endonuclease-V"/>
</dbReference>
<feature type="site" description="Interaction with target DNA" evidence="7">
    <location>
        <position position="132"/>
    </location>
</feature>
<dbReference type="HAMAP" id="MF_00801">
    <property type="entry name" value="Endonuclease_5"/>
    <property type="match status" value="1"/>
</dbReference>
<gene>
    <name evidence="7" type="primary">nfi</name>
    <name evidence="9" type="ORF">CK500_05995</name>
</gene>
<organism evidence="9 10">
    <name type="scientific">Halorubrum salipaludis</name>
    <dbReference type="NCBI Taxonomy" id="2032630"/>
    <lineage>
        <taxon>Archaea</taxon>
        <taxon>Methanobacteriati</taxon>
        <taxon>Methanobacteriota</taxon>
        <taxon>Stenosarchaea group</taxon>
        <taxon>Halobacteria</taxon>
        <taxon>Halobacteriales</taxon>
        <taxon>Haloferacaceae</taxon>
        <taxon>Halorubrum</taxon>
    </lineage>
</organism>
<feature type="region of interest" description="Disordered" evidence="8">
    <location>
        <begin position="38"/>
        <end position="84"/>
    </location>
</feature>